<dbReference type="STRING" id="237682.SAMN05421676_107108"/>
<protein>
    <recommendedName>
        <fullName evidence="2">protein-tyrosine-phosphatase</fullName>
        <ecNumber evidence="2">3.1.3.48</ecNumber>
    </recommendedName>
</protein>
<accession>A0A1I0GRW3</accession>
<keyword evidence="4" id="KW-0904">Protein phosphatase</keyword>
<evidence type="ECO:0000256" key="2">
    <source>
        <dbReference type="ARBA" id="ARBA00013064"/>
    </source>
</evidence>
<dbReference type="PANTHER" id="PTHR11717">
    <property type="entry name" value="LOW MOLECULAR WEIGHT PROTEIN TYROSINE PHOSPHATASE"/>
    <property type="match status" value="1"/>
</dbReference>
<dbReference type="RefSeq" id="WP_245732819.1">
    <property type="nucleotide sequence ID" value="NZ_FOHJ01000007.1"/>
</dbReference>
<dbReference type="Proteomes" id="UP000199095">
    <property type="component" value="Unassembled WGS sequence"/>
</dbReference>
<name>A0A1I0GRW3_9BACI</name>
<evidence type="ECO:0000256" key="5">
    <source>
        <dbReference type="ARBA" id="ARBA00051722"/>
    </source>
</evidence>
<dbReference type="EC" id="3.1.3.48" evidence="2"/>
<proteinExistence type="inferred from homology"/>
<dbReference type="Gene3D" id="3.40.50.2300">
    <property type="match status" value="1"/>
</dbReference>
<dbReference type="EMBL" id="FOHJ01000007">
    <property type="protein sequence ID" value="SET73139.1"/>
    <property type="molecule type" value="Genomic_DNA"/>
</dbReference>
<organism evidence="8 9">
    <name type="scientific">Salinibacillus kushneri</name>
    <dbReference type="NCBI Taxonomy" id="237682"/>
    <lineage>
        <taxon>Bacteria</taxon>
        <taxon>Bacillati</taxon>
        <taxon>Bacillota</taxon>
        <taxon>Bacilli</taxon>
        <taxon>Bacillales</taxon>
        <taxon>Bacillaceae</taxon>
        <taxon>Salinibacillus</taxon>
    </lineage>
</organism>
<evidence type="ECO:0000313" key="8">
    <source>
        <dbReference type="EMBL" id="SET73139.1"/>
    </source>
</evidence>
<evidence type="ECO:0000256" key="3">
    <source>
        <dbReference type="ARBA" id="ARBA00022801"/>
    </source>
</evidence>
<gene>
    <name evidence="8" type="ORF">SAMN05421676_107108</name>
</gene>
<dbReference type="PANTHER" id="PTHR11717:SF7">
    <property type="entry name" value="LOW MOLECULAR WEIGHT PHOSPHOTYROSINE PROTEIN PHOSPHATASE"/>
    <property type="match status" value="1"/>
</dbReference>
<feature type="active site" description="Nucleophile" evidence="6">
    <location>
        <position position="17"/>
    </location>
</feature>
<dbReference type="InterPro" id="IPR023485">
    <property type="entry name" value="Ptyr_pPase"/>
</dbReference>
<dbReference type="Pfam" id="PF01451">
    <property type="entry name" value="LMWPc"/>
    <property type="match status" value="1"/>
</dbReference>
<comment type="similarity">
    <text evidence="1">Belongs to the low molecular weight phosphotyrosine protein phosphatase family.</text>
</comment>
<dbReference type="SUPFAM" id="SSF52788">
    <property type="entry name" value="Phosphotyrosine protein phosphatases I"/>
    <property type="match status" value="1"/>
</dbReference>
<dbReference type="GO" id="GO:0004725">
    <property type="term" value="F:protein tyrosine phosphatase activity"/>
    <property type="evidence" value="ECO:0007669"/>
    <property type="project" value="UniProtKB-EC"/>
</dbReference>
<dbReference type="AlphaFoldDB" id="A0A1I0GRW3"/>
<dbReference type="InterPro" id="IPR036196">
    <property type="entry name" value="Ptyr_pPase_sf"/>
</dbReference>
<keyword evidence="3" id="KW-0378">Hydrolase</keyword>
<evidence type="ECO:0000256" key="4">
    <source>
        <dbReference type="ARBA" id="ARBA00022912"/>
    </source>
</evidence>
<evidence type="ECO:0000256" key="1">
    <source>
        <dbReference type="ARBA" id="ARBA00011063"/>
    </source>
</evidence>
<dbReference type="PRINTS" id="PR00719">
    <property type="entry name" value="LMWPTPASE"/>
</dbReference>
<feature type="domain" description="Phosphotyrosine protein phosphatase I" evidence="7">
    <location>
        <begin position="11"/>
        <end position="158"/>
    </location>
</feature>
<dbReference type="SMART" id="SM00226">
    <property type="entry name" value="LMWPc"/>
    <property type="match status" value="1"/>
</dbReference>
<comment type="catalytic activity">
    <reaction evidence="5">
        <text>O-phospho-L-tyrosyl-[protein] + H2O = L-tyrosyl-[protein] + phosphate</text>
        <dbReference type="Rhea" id="RHEA:10684"/>
        <dbReference type="Rhea" id="RHEA-COMP:10136"/>
        <dbReference type="Rhea" id="RHEA-COMP:20101"/>
        <dbReference type="ChEBI" id="CHEBI:15377"/>
        <dbReference type="ChEBI" id="CHEBI:43474"/>
        <dbReference type="ChEBI" id="CHEBI:46858"/>
        <dbReference type="ChEBI" id="CHEBI:61978"/>
        <dbReference type="EC" id="3.1.3.48"/>
    </reaction>
</comment>
<feature type="active site" description="Proton donor" evidence="6">
    <location>
        <position position="134"/>
    </location>
</feature>
<evidence type="ECO:0000256" key="6">
    <source>
        <dbReference type="PIRSR" id="PIRSR617867-1"/>
    </source>
</evidence>
<dbReference type="InterPro" id="IPR050438">
    <property type="entry name" value="LMW_PTPase"/>
</dbReference>
<feature type="active site" evidence="6">
    <location>
        <position position="23"/>
    </location>
</feature>
<dbReference type="InterPro" id="IPR017867">
    <property type="entry name" value="Tyr_phospatase_low_mol_wt"/>
</dbReference>
<dbReference type="CDD" id="cd16343">
    <property type="entry name" value="LMWPTP"/>
    <property type="match status" value="1"/>
</dbReference>
<dbReference type="FunFam" id="3.40.50.2300:FF:000113">
    <property type="entry name" value="Low molecular weight protein-tyrosine-phosphatase"/>
    <property type="match status" value="1"/>
</dbReference>
<keyword evidence="9" id="KW-1185">Reference proteome</keyword>
<evidence type="ECO:0000259" key="7">
    <source>
        <dbReference type="SMART" id="SM00226"/>
    </source>
</evidence>
<reference evidence="9" key="1">
    <citation type="submission" date="2016-10" db="EMBL/GenBank/DDBJ databases">
        <authorList>
            <person name="Varghese N."/>
            <person name="Submissions S."/>
        </authorList>
    </citation>
    <scope>NUCLEOTIDE SEQUENCE [LARGE SCALE GENOMIC DNA]</scope>
    <source>
        <strain evidence="9">CGMCC 1.3566</strain>
    </source>
</reference>
<evidence type="ECO:0000313" key="9">
    <source>
        <dbReference type="Proteomes" id="UP000199095"/>
    </source>
</evidence>
<sequence>MLNEEGGKMKINVLFVCLGNICRSPMAEAIFRQKVEKEGLSDTIETDSAGIGQWHVGEPPHKGTQELLSKRSVSVEGIKARQVDMTDWAKFAYIIGMDVQNIRDLHALREPSGQVEIRRLMDYVPNPVEKDVPDPYFTGNFDYVYELVEEGCKYLLEDIKKKWNL</sequence>